<feature type="transmembrane region" description="Helical" evidence="2">
    <location>
        <begin position="491"/>
        <end position="512"/>
    </location>
</feature>
<dbReference type="RefSeq" id="WP_056015007.1">
    <property type="nucleotide sequence ID" value="NZ_LLYZ01000005.1"/>
</dbReference>
<dbReference type="InterPro" id="IPR004147">
    <property type="entry name" value="ABC1_dom"/>
</dbReference>
<dbReference type="Gene3D" id="1.10.510.10">
    <property type="entry name" value="Transferase(Phosphotransferase) domain 1"/>
    <property type="match status" value="1"/>
</dbReference>
<dbReference type="Proteomes" id="UP000051682">
    <property type="component" value="Unassembled WGS sequence"/>
</dbReference>
<dbReference type="Pfam" id="PF03109">
    <property type="entry name" value="ABC1"/>
    <property type="match status" value="1"/>
</dbReference>
<keyword evidence="4" id="KW-0830">Ubiquinone</keyword>
<keyword evidence="2" id="KW-0812">Transmembrane</keyword>
<dbReference type="STRING" id="452084.AR438_10375"/>
<keyword evidence="5" id="KW-1185">Reference proteome</keyword>
<gene>
    <name evidence="4" type="ORF">AR438_10375</name>
</gene>
<name>A0A0Q3HU14_9FLAO</name>
<evidence type="ECO:0000256" key="2">
    <source>
        <dbReference type="SAM" id="Phobius"/>
    </source>
</evidence>
<feature type="domain" description="ABC1 atypical kinase-like" evidence="3">
    <location>
        <begin position="90"/>
        <end position="334"/>
    </location>
</feature>
<comment type="caution">
    <text evidence="4">The sequence shown here is derived from an EMBL/GenBank/DDBJ whole genome shotgun (WGS) entry which is preliminary data.</text>
</comment>
<keyword evidence="2" id="KW-0472">Membrane</keyword>
<evidence type="ECO:0000259" key="3">
    <source>
        <dbReference type="Pfam" id="PF03109"/>
    </source>
</evidence>
<reference evidence="4 5" key="1">
    <citation type="submission" date="2015-10" db="EMBL/GenBank/DDBJ databases">
        <title>Chryseobacterium aquaticum genome.</title>
        <authorList>
            <person name="Newman J.D."/>
            <person name="Ferguson M.B."/>
            <person name="Miller J.R."/>
        </authorList>
    </citation>
    <scope>NUCLEOTIDE SEQUENCE [LARGE SCALE GENOMIC DNA]</scope>
    <source>
        <strain evidence="4 5">KCTC 12483</strain>
    </source>
</reference>
<dbReference type="CDD" id="cd05121">
    <property type="entry name" value="ABC1_ADCK3-like"/>
    <property type="match status" value="1"/>
</dbReference>
<sequence>MFDKQQRKLKRSARLISVLSKYGFKDIISRMGKKPEDNSGQSDEIISKGTVYERIRLVLEELGPTFVKLGQTFSNREDLLPPELIQELQKLQDRVEVVDMNVEEILENEFNISIKDHFSEIISKPLATASIAQVYKATMITGEEVILKIKKPDVLTIIEDDLLLIKDLVKLISTYSEIGSKLNLKQAIATFEKSLLEEVSLVNERNNIKQFALNFKNNKETYVPIVYDEFSNNNILCMEFIDGIKVTDKTELVNNNIDPVIVSEVGLRLFVSQILDYGFFHADPHAGNILVKKNGKIVFIDFGAVGKIQPNDKEILESLIVAFVAKNSHKIVRYLKKMAVSYEIPDERRFENDVEEVLNFVHSTSLKDIDPNVIINKMKDVLKDNQLYMPDYFYLLFKGIGLIEGVGRTINPDLDIVKSLHPYTKKIFARKVSPKKLFKTGMDKMMNFTDNVDEIPRELRSVLQKLDDNKFTISSEIKNIEKTNQLIKSSIINLIFAMVLGANIIATAIFFVSESGPRIGEMSLIAVLGFLFSVFLIVVLLLRITRK</sequence>
<dbReference type="SUPFAM" id="SSF56112">
    <property type="entry name" value="Protein kinase-like (PK-like)"/>
    <property type="match status" value="1"/>
</dbReference>
<organism evidence="4 5">
    <name type="scientific">Chryseobacterium aquaticum</name>
    <dbReference type="NCBI Taxonomy" id="452084"/>
    <lineage>
        <taxon>Bacteria</taxon>
        <taxon>Pseudomonadati</taxon>
        <taxon>Bacteroidota</taxon>
        <taxon>Flavobacteriia</taxon>
        <taxon>Flavobacteriales</taxon>
        <taxon>Weeksellaceae</taxon>
        <taxon>Chryseobacterium group</taxon>
        <taxon>Chryseobacterium</taxon>
    </lineage>
</organism>
<dbReference type="AlphaFoldDB" id="A0A0Q3HU14"/>
<evidence type="ECO:0000256" key="1">
    <source>
        <dbReference type="ARBA" id="ARBA00009670"/>
    </source>
</evidence>
<keyword evidence="2" id="KW-1133">Transmembrane helix</keyword>
<proteinExistence type="inferred from homology"/>
<protein>
    <submittedName>
        <fullName evidence="4">Ubiquinone biosynthesis protein</fullName>
    </submittedName>
</protein>
<feature type="transmembrane region" description="Helical" evidence="2">
    <location>
        <begin position="524"/>
        <end position="542"/>
    </location>
</feature>
<evidence type="ECO:0000313" key="5">
    <source>
        <dbReference type="Proteomes" id="UP000051682"/>
    </source>
</evidence>
<comment type="similarity">
    <text evidence="1">Belongs to the protein kinase superfamily. ADCK protein kinase family.</text>
</comment>
<dbReference type="OrthoDB" id="9795390at2"/>
<accession>A0A0Q3HU14</accession>
<dbReference type="PANTHER" id="PTHR10566">
    <property type="entry name" value="CHAPERONE-ACTIVITY OF BC1 COMPLEX CABC1 -RELATED"/>
    <property type="match status" value="1"/>
</dbReference>
<dbReference type="InterPro" id="IPR011009">
    <property type="entry name" value="Kinase-like_dom_sf"/>
</dbReference>
<dbReference type="InterPro" id="IPR050154">
    <property type="entry name" value="UbiB_kinase"/>
</dbReference>
<dbReference type="PANTHER" id="PTHR10566:SF113">
    <property type="entry name" value="PROTEIN ACTIVITY OF BC1 COMPLEX KINASE 7, CHLOROPLASTIC"/>
    <property type="match status" value="1"/>
</dbReference>
<dbReference type="EMBL" id="LLYZ01000005">
    <property type="protein sequence ID" value="KQK25981.1"/>
    <property type="molecule type" value="Genomic_DNA"/>
</dbReference>
<evidence type="ECO:0000313" key="4">
    <source>
        <dbReference type="EMBL" id="KQK25981.1"/>
    </source>
</evidence>